<dbReference type="GO" id="GO:0005886">
    <property type="term" value="C:plasma membrane"/>
    <property type="evidence" value="ECO:0007669"/>
    <property type="project" value="UniProtKB-SubCell"/>
</dbReference>
<organism evidence="10 11">
    <name type="scientific">Anaerosphaera multitolerans</name>
    <dbReference type="NCBI Taxonomy" id="2487351"/>
    <lineage>
        <taxon>Bacteria</taxon>
        <taxon>Bacillati</taxon>
        <taxon>Bacillota</taxon>
        <taxon>Tissierellia</taxon>
        <taxon>Tissierellales</taxon>
        <taxon>Peptoniphilaceae</taxon>
        <taxon>Anaerosphaera</taxon>
    </lineage>
</organism>
<gene>
    <name evidence="10" type="ORF">EF514_06910</name>
</gene>
<feature type="transmembrane region" description="Helical" evidence="9">
    <location>
        <begin position="359"/>
        <end position="380"/>
    </location>
</feature>
<evidence type="ECO:0000256" key="2">
    <source>
        <dbReference type="ARBA" id="ARBA00008220"/>
    </source>
</evidence>
<dbReference type="RefSeq" id="WP_127724701.1">
    <property type="nucleotide sequence ID" value="NZ_RLIH01000009.1"/>
</dbReference>
<evidence type="ECO:0000256" key="7">
    <source>
        <dbReference type="ARBA" id="ARBA00022989"/>
    </source>
</evidence>
<dbReference type="AlphaFoldDB" id="A0A437S652"/>
<keyword evidence="5 9" id="KW-0812">Transmembrane</keyword>
<dbReference type="OrthoDB" id="9762947at2"/>
<keyword evidence="3" id="KW-0813">Transport</keyword>
<feature type="transmembrane region" description="Helical" evidence="9">
    <location>
        <begin position="206"/>
        <end position="224"/>
    </location>
</feature>
<evidence type="ECO:0000256" key="3">
    <source>
        <dbReference type="ARBA" id="ARBA00022448"/>
    </source>
</evidence>
<dbReference type="PANTHER" id="PTHR42770">
    <property type="entry name" value="AMINO ACID TRANSPORTER-RELATED"/>
    <property type="match status" value="1"/>
</dbReference>
<dbReference type="InterPro" id="IPR004754">
    <property type="entry name" value="Amino_acid_antiprt"/>
</dbReference>
<feature type="transmembrane region" description="Helical" evidence="9">
    <location>
        <begin position="165"/>
        <end position="186"/>
    </location>
</feature>
<feature type="transmembrane region" description="Helical" evidence="9">
    <location>
        <begin position="39"/>
        <end position="58"/>
    </location>
</feature>
<feature type="transmembrane region" description="Helical" evidence="9">
    <location>
        <begin position="416"/>
        <end position="434"/>
    </location>
</feature>
<evidence type="ECO:0000256" key="4">
    <source>
        <dbReference type="ARBA" id="ARBA00022475"/>
    </source>
</evidence>
<evidence type="ECO:0000313" key="11">
    <source>
        <dbReference type="Proteomes" id="UP000288812"/>
    </source>
</evidence>
<accession>A0A437S652</accession>
<proteinExistence type="inferred from homology"/>
<evidence type="ECO:0000256" key="6">
    <source>
        <dbReference type="ARBA" id="ARBA00022970"/>
    </source>
</evidence>
<feature type="transmembrane region" description="Helical" evidence="9">
    <location>
        <begin position="236"/>
        <end position="258"/>
    </location>
</feature>
<keyword evidence="11" id="KW-1185">Reference proteome</keyword>
<sequence>MANEEKKLNILSLIGIIISAIIGAGIFNLPKEMATSASAGVTILSWIISGIGMGSLAFSMQNLSNKKPDLHAGIFSFAQEGFGDFMGFNSVWGYWVSVIVGNVAFGTLMFSALGYFLPIFEGGENIPSIVGASIILWFIHYIICKGLDKATFLNTLVMIAKLIPLIIFIVCVIGGFNKGIFFHRFWSLNTENFYLPDVVHQLKNTMLVTVWVFIGVEGAVVFSGRAKKRSDVGKATLLGFATVTVIYMSITVFSYGIMTQEEIRSLPNPAMAYILERVIGKAGAIIVNLGVIISIFGAWIANTLLAEEVSYQAGERNLFPVIFTKENKNKIPINALIITNIIVQVLLLSFIVTDQAYSILSQLSSAIILLPYTCVALYQLKVTYTEKQSDSLGNYIVGIIATAYMLWLVYASGFMYTVLTMLTILPGAIMFIYVRKYYKQQIFKNYEVFIFIIVAALFVYGLIQLPLIMAL</sequence>
<dbReference type="NCBIfam" id="TIGR00905">
    <property type="entry name" value="2A0302"/>
    <property type="match status" value="1"/>
</dbReference>
<dbReference type="EMBL" id="RLIH01000009">
    <property type="protein sequence ID" value="RVU54479.1"/>
    <property type="molecule type" value="Genomic_DNA"/>
</dbReference>
<keyword evidence="6" id="KW-0029">Amino-acid transport</keyword>
<comment type="subcellular location">
    <subcellularLocation>
        <location evidence="1">Cell membrane</location>
        <topology evidence="1">Multi-pass membrane protein</topology>
    </subcellularLocation>
</comment>
<evidence type="ECO:0000256" key="8">
    <source>
        <dbReference type="ARBA" id="ARBA00023136"/>
    </source>
</evidence>
<feature type="transmembrane region" description="Helical" evidence="9">
    <location>
        <begin position="7"/>
        <end position="27"/>
    </location>
</feature>
<protein>
    <submittedName>
        <fullName evidence="10">Amino acid permease</fullName>
    </submittedName>
</protein>
<comment type="caution">
    <text evidence="10">The sequence shown here is derived from an EMBL/GenBank/DDBJ whole genome shotgun (WGS) entry which is preliminary data.</text>
</comment>
<feature type="transmembrane region" description="Helical" evidence="9">
    <location>
        <begin position="278"/>
        <end position="301"/>
    </location>
</feature>
<feature type="transmembrane region" description="Helical" evidence="9">
    <location>
        <begin position="333"/>
        <end position="353"/>
    </location>
</feature>
<comment type="similarity">
    <text evidence="2">Belongs to the amino acid-polyamine-organocation (APC) superfamily. Basic amino acid/polyamine antiporter (APA) (TC 2.A.3.2) family.</text>
</comment>
<evidence type="ECO:0000256" key="1">
    <source>
        <dbReference type="ARBA" id="ARBA00004651"/>
    </source>
</evidence>
<dbReference type="GO" id="GO:0006865">
    <property type="term" value="P:amino acid transport"/>
    <property type="evidence" value="ECO:0007669"/>
    <property type="project" value="UniProtKB-KW"/>
</dbReference>
<dbReference type="InterPro" id="IPR050367">
    <property type="entry name" value="APC_superfamily"/>
</dbReference>
<dbReference type="InterPro" id="IPR002293">
    <property type="entry name" value="AA/rel_permease1"/>
</dbReference>
<dbReference type="GO" id="GO:0022857">
    <property type="term" value="F:transmembrane transporter activity"/>
    <property type="evidence" value="ECO:0007669"/>
    <property type="project" value="InterPro"/>
</dbReference>
<name>A0A437S652_9FIRM</name>
<evidence type="ECO:0000256" key="9">
    <source>
        <dbReference type="SAM" id="Phobius"/>
    </source>
</evidence>
<dbReference type="PIRSF" id="PIRSF006060">
    <property type="entry name" value="AA_transporter"/>
    <property type="match status" value="1"/>
</dbReference>
<feature type="transmembrane region" description="Helical" evidence="9">
    <location>
        <begin position="92"/>
        <end position="120"/>
    </location>
</feature>
<reference evidence="10 11" key="1">
    <citation type="submission" date="2018-11" db="EMBL/GenBank/DDBJ databases">
        <title>Genome sequencing and assembly of Anaerosphaera sp. nov., GS7-6-2.</title>
        <authorList>
            <person name="Rettenmaier R."/>
            <person name="Liebl W."/>
            <person name="Zverlov V."/>
        </authorList>
    </citation>
    <scope>NUCLEOTIDE SEQUENCE [LARGE SCALE GENOMIC DNA]</scope>
    <source>
        <strain evidence="10 11">GS7-6-2</strain>
    </source>
</reference>
<feature type="transmembrane region" description="Helical" evidence="9">
    <location>
        <begin position="446"/>
        <end position="469"/>
    </location>
</feature>
<evidence type="ECO:0000313" key="10">
    <source>
        <dbReference type="EMBL" id="RVU54479.1"/>
    </source>
</evidence>
<evidence type="ECO:0000256" key="5">
    <source>
        <dbReference type="ARBA" id="ARBA00022692"/>
    </source>
</evidence>
<dbReference type="Gene3D" id="1.20.1740.10">
    <property type="entry name" value="Amino acid/polyamine transporter I"/>
    <property type="match status" value="1"/>
</dbReference>
<feature type="transmembrane region" description="Helical" evidence="9">
    <location>
        <begin position="392"/>
        <end position="410"/>
    </location>
</feature>
<keyword evidence="4" id="KW-1003">Cell membrane</keyword>
<dbReference type="PANTHER" id="PTHR42770:SF4">
    <property type="entry name" value="ARGININE_ORNITHINE ANTIPORTER-RELATED"/>
    <property type="match status" value="1"/>
</dbReference>
<keyword evidence="7 9" id="KW-1133">Transmembrane helix</keyword>
<keyword evidence="8 9" id="KW-0472">Membrane</keyword>
<dbReference type="Pfam" id="PF13520">
    <property type="entry name" value="AA_permease_2"/>
    <property type="match status" value="1"/>
</dbReference>
<feature type="transmembrane region" description="Helical" evidence="9">
    <location>
        <begin position="126"/>
        <end position="144"/>
    </location>
</feature>
<dbReference type="Proteomes" id="UP000288812">
    <property type="component" value="Unassembled WGS sequence"/>
</dbReference>